<dbReference type="Pfam" id="PF12840">
    <property type="entry name" value="HTH_20"/>
    <property type="match status" value="1"/>
</dbReference>
<reference evidence="1 2" key="1">
    <citation type="submission" date="2018-11" db="EMBL/GenBank/DDBJ databases">
        <title>The Potential of Streptomyces as Biocontrol Agents against the Tomato grey mould, Botrytis cinerea (Gray mold) Frontiers in Microbiology.</title>
        <authorList>
            <person name="Li D."/>
        </authorList>
    </citation>
    <scope>NUCLEOTIDE SEQUENCE [LARGE SCALE GENOMIC DNA]</scope>
    <source>
        <strain evidence="1 2">NEAU-LD23</strain>
    </source>
</reference>
<dbReference type="EMBL" id="RIBZ01000187">
    <property type="protein sequence ID" value="RNG26488.1"/>
    <property type="molecule type" value="Genomic_DNA"/>
</dbReference>
<gene>
    <name evidence="1" type="ORF">EEJ42_14725</name>
</gene>
<evidence type="ECO:0000313" key="1">
    <source>
        <dbReference type="EMBL" id="RNG26488.1"/>
    </source>
</evidence>
<dbReference type="Proteomes" id="UP000275401">
    <property type="component" value="Unassembled WGS sequence"/>
</dbReference>
<dbReference type="Gene3D" id="1.10.10.10">
    <property type="entry name" value="Winged helix-like DNA-binding domain superfamily/Winged helix DNA-binding domain"/>
    <property type="match status" value="1"/>
</dbReference>
<keyword evidence="2" id="KW-1185">Reference proteome</keyword>
<dbReference type="RefSeq" id="WP_123100400.1">
    <property type="nucleotide sequence ID" value="NZ_RIBZ01000187.1"/>
</dbReference>
<dbReference type="CDD" id="cd00090">
    <property type="entry name" value="HTH_ARSR"/>
    <property type="match status" value="1"/>
</dbReference>
<dbReference type="InterPro" id="IPR011991">
    <property type="entry name" value="ArsR-like_HTH"/>
</dbReference>
<comment type="caution">
    <text evidence="1">The sequence shown here is derived from an EMBL/GenBank/DDBJ whole genome shotgun (WGS) entry which is preliminary data.</text>
</comment>
<proteinExistence type="predicted"/>
<name>A0A3M8W8S1_9ACTN</name>
<dbReference type="InterPro" id="IPR036388">
    <property type="entry name" value="WH-like_DNA-bd_sf"/>
</dbReference>
<dbReference type="AlphaFoldDB" id="A0A3M8W8S1"/>
<dbReference type="InterPro" id="IPR036390">
    <property type="entry name" value="WH_DNA-bd_sf"/>
</dbReference>
<sequence>MNRRQLTDPRALRAYAHPFRLTLIGLLRREGAMTATRAAEVTGESVASCSYHLRMLAKYGLAEQTGEGQGREKPWRATAAFTSWPGYAADPEVREAATALSLAVVERYFTEATRWLENRHTEPAEWQEAAPLGDATIFVTAAELKELDEKVWELLQPYIRRADDPQQRPTAARRVSYVHFAHPSREFSAKMQDETEEPRS</sequence>
<organism evidence="1 2">
    <name type="scientific">Streptomyces botrytidirepellens</name>
    <dbReference type="NCBI Taxonomy" id="2486417"/>
    <lineage>
        <taxon>Bacteria</taxon>
        <taxon>Bacillati</taxon>
        <taxon>Actinomycetota</taxon>
        <taxon>Actinomycetes</taxon>
        <taxon>Kitasatosporales</taxon>
        <taxon>Streptomycetaceae</taxon>
        <taxon>Streptomyces</taxon>
    </lineage>
</organism>
<dbReference type="SUPFAM" id="SSF46785">
    <property type="entry name" value="Winged helix' DNA-binding domain"/>
    <property type="match status" value="1"/>
</dbReference>
<evidence type="ECO:0000313" key="2">
    <source>
        <dbReference type="Proteomes" id="UP000275401"/>
    </source>
</evidence>
<protein>
    <submittedName>
        <fullName evidence="1">ArsR family transcriptional regulator</fullName>
    </submittedName>
</protein>
<accession>A0A3M8W8S1</accession>